<accession>A0ABV8A355</accession>
<dbReference type="RefSeq" id="WP_380075992.1">
    <property type="nucleotide sequence ID" value="NZ_JBHRZF010000030.1"/>
</dbReference>
<sequence length="72" mass="8066">MSQAPVLSDTYRGRKIVIHEQPLPGRFSAQDTFFTGRVSGLDEVFEGTNRFQLLSLIRAHLDELDGLGSMSR</sequence>
<dbReference type="EMBL" id="JBHRZF010000030">
    <property type="protein sequence ID" value="MFC3859830.1"/>
    <property type="molecule type" value="Genomic_DNA"/>
</dbReference>
<protein>
    <submittedName>
        <fullName evidence="1">Uncharacterized protein</fullName>
    </submittedName>
</protein>
<gene>
    <name evidence="1" type="ORF">ACFOPQ_03505</name>
</gene>
<organism evidence="1 2">
    <name type="scientific">Deinococcus antarcticus</name>
    <dbReference type="NCBI Taxonomy" id="1298767"/>
    <lineage>
        <taxon>Bacteria</taxon>
        <taxon>Thermotogati</taxon>
        <taxon>Deinococcota</taxon>
        <taxon>Deinococci</taxon>
        <taxon>Deinococcales</taxon>
        <taxon>Deinococcaceae</taxon>
        <taxon>Deinococcus</taxon>
    </lineage>
</organism>
<evidence type="ECO:0000313" key="1">
    <source>
        <dbReference type="EMBL" id="MFC3859830.1"/>
    </source>
</evidence>
<keyword evidence="2" id="KW-1185">Reference proteome</keyword>
<dbReference type="Proteomes" id="UP001595748">
    <property type="component" value="Unassembled WGS sequence"/>
</dbReference>
<name>A0ABV8A355_9DEIO</name>
<comment type="caution">
    <text evidence="1">The sequence shown here is derived from an EMBL/GenBank/DDBJ whole genome shotgun (WGS) entry which is preliminary data.</text>
</comment>
<evidence type="ECO:0000313" key="2">
    <source>
        <dbReference type="Proteomes" id="UP001595748"/>
    </source>
</evidence>
<reference evidence="2" key="1">
    <citation type="journal article" date="2019" name="Int. J. Syst. Evol. Microbiol.">
        <title>The Global Catalogue of Microorganisms (GCM) 10K type strain sequencing project: providing services to taxonomists for standard genome sequencing and annotation.</title>
        <authorList>
            <consortium name="The Broad Institute Genomics Platform"/>
            <consortium name="The Broad Institute Genome Sequencing Center for Infectious Disease"/>
            <person name="Wu L."/>
            <person name="Ma J."/>
        </authorList>
    </citation>
    <scope>NUCLEOTIDE SEQUENCE [LARGE SCALE GENOMIC DNA]</scope>
    <source>
        <strain evidence="2">CCTCC AB 2013263</strain>
    </source>
</reference>
<proteinExistence type="predicted"/>